<feature type="transmembrane region" description="Helical" evidence="7">
    <location>
        <begin position="354"/>
        <end position="378"/>
    </location>
</feature>
<evidence type="ECO:0000256" key="6">
    <source>
        <dbReference type="ARBA" id="ARBA00038076"/>
    </source>
</evidence>
<dbReference type="PANTHER" id="PTHR30572:SF4">
    <property type="entry name" value="ABC TRANSPORTER PERMEASE YTRF"/>
    <property type="match status" value="1"/>
</dbReference>
<keyword evidence="3 7" id="KW-0812">Transmembrane</keyword>
<evidence type="ECO:0000256" key="5">
    <source>
        <dbReference type="ARBA" id="ARBA00023136"/>
    </source>
</evidence>
<reference evidence="11" key="1">
    <citation type="journal article" date="2019" name="Int. J. Syst. Evol. Microbiol.">
        <title>The Global Catalogue of Microorganisms (GCM) 10K type strain sequencing project: providing services to taxonomists for standard genome sequencing and annotation.</title>
        <authorList>
            <consortium name="The Broad Institute Genomics Platform"/>
            <consortium name="The Broad Institute Genome Sequencing Center for Infectious Disease"/>
            <person name="Wu L."/>
            <person name="Ma J."/>
        </authorList>
    </citation>
    <scope>NUCLEOTIDE SEQUENCE [LARGE SCALE GENOMIC DNA]</scope>
    <source>
        <strain evidence="11">KCTC 22437</strain>
    </source>
</reference>
<dbReference type="InterPro" id="IPR003838">
    <property type="entry name" value="ABC3_permease_C"/>
</dbReference>
<feature type="transmembrane region" description="Helical" evidence="7">
    <location>
        <begin position="272"/>
        <end position="297"/>
    </location>
</feature>
<evidence type="ECO:0000256" key="2">
    <source>
        <dbReference type="ARBA" id="ARBA00022475"/>
    </source>
</evidence>
<dbReference type="Pfam" id="PF02687">
    <property type="entry name" value="FtsX"/>
    <property type="match status" value="1"/>
</dbReference>
<accession>A0ABW5Y9F3</accession>
<sequence>MFKHLFKLIWNKKKQNSLLITEMLVSFMVMFVVFSMVVNFYNNYKIPMGFEYKQAWLINVNNPPKFNNIDSSRMYYRNLRNVLMSMPQIVEVSYSSGNTPFTGSMMSTAYTYKGKKYDNVNFYRVDDHYKDAFKMNVLEGRWFGKQDEADAYEPVVINHTLKEKIFGNGDAIGKSLDDYDGKPTKNRIIGVVADLKYHGDFRTTESGLYNRPDSSFYKYVSRIIVKVAPSADAAFEGKLYKTVAGMMKQSSIDIEHFTQKRDNTNKEALTPIIILIILATFLIINVALGLFGVLWYNINKRRGEIGLRRAVGATGGSVSWQIVTESMVLATLSLIIGTFFAAQFPVLNLFDLPAGVYIAAIILSILFIYVLVLLCSLYPGKQAAAVYPAVALHEE</sequence>
<feature type="transmembrane region" description="Helical" evidence="7">
    <location>
        <begin position="20"/>
        <end position="41"/>
    </location>
</feature>
<name>A0ABW5Y9F3_9SPHI</name>
<dbReference type="InterPro" id="IPR050250">
    <property type="entry name" value="Macrolide_Exporter_MacB"/>
</dbReference>
<keyword evidence="5 7" id="KW-0472">Membrane</keyword>
<comment type="caution">
    <text evidence="10">The sequence shown here is derived from an EMBL/GenBank/DDBJ whole genome shotgun (WGS) entry which is preliminary data.</text>
</comment>
<evidence type="ECO:0000313" key="10">
    <source>
        <dbReference type="EMBL" id="MFD2871885.1"/>
    </source>
</evidence>
<keyword evidence="2" id="KW-1003">Cell membrane</keyword>
<dbReference type="PANTHER" id="PTHR30572">
    <property type="entry name" value="MEMBRANE COMPONENT OF TRANSPORTER-RELATED"/>
    <property type="match status" value="1"/>
</dbReference>
<organism evidence="10 11">
    <name type="scientific">Mucilaginibacter ximonensis</name>
    <dbReference type="NCBI Taxonomy" id="538021"/>
    <lineage>
        <taxon>Bacteria</taxon>
        <taxon>Pseudomonadati</taxon>
        <taxon>Bacteroidota</taxon>
        <taxon>Sphingobacteriia</taxon>
        <taxon>Sphingobacteriales</taxon>
        <taxon>Sphingobacteriaceae</taxon>
        <taxon>Mucilaginibacter</taxon>
    </lineage>
</organism>
<dbReference type="Pfam" id="PF12704">
    <property type="entry name" value="MacB_PCD"/>
    <property type="match status" value="1"/>
</dbReference>
<feature type="domain" description="MacB-like periplasmic core" evidence="9">
    <location>
        <begin position="53"/>
        <end position="233"/>
    </location>
</feature>
<protein>
    <submittedName>
        <fullName evidence="10">ABC transporter permease</fullName>
    </submittedName>
</protein>
<comment type="similarity">
    <text evidence="6">Belongs to the ABC-4 integral membrane protein family.</text>
</comment>
<keyword evidence="11" id="KW-1185">Reference proteome</keyword>
<dbReference type="EMBL" id="JBHUPD010000001">
    <property type="protein sequence ID" value="MFD2871885.1"/>
    <property type="molecule type" value="Genomic_DNA"/>
</dbReference>
<evidence type="ECO:0000259" key="9">
    <source>
        <dbReference type="Pfam" id="PF12704"/>
    </source>
</evidence>
<evidence type="ECO:0000256" key="3">
    <source>
        <dbReference type="ARBA" id="ARBA00022692"/>
    </source>
</evidence>
<evidence type="ECO:0000256" key="7">
    <source>
        <dbReference type="SAM" id="Phobius"/>
    </source>
</evidence>
<evidence type="ECO:0000259" key="8">
    <source>
        <dbReference type="Pfam" id="PF02687"/>
    </source>
</evidence>
<proteinExistence type="inferred from homology"/>
<evidence type="ECO:0000313" key="11">
    <source>
        <dbReference type="Proteomes" id="UP001597557"/>
    </source>
</evidence>
<keyword evidence="4 7" id="KW-1133">Transmembrane helix</keyword>
<dbReference type="Proteomes" id="UP001597557">
    <property type="component" value="Unassembled WGS sequence"/>
</dbReference>
<dbReference type="RefSeq" id="WP_377183001.1">
    <property type="nucleotide sequence ID" value="NZ_JBHUPD010000001.1"/>
</dbReference>
<evidence type="ECO:0000256" key="1">
    <source>
        <dbReference type="ARBA" id="ARBA00004651"/>
    </source>
</evidence>
<comment type="subcellular location">
    <subcellularLocation>
        <location evidence="1">Cell membrane</location>
        <topology evidence="1">Multi-pass membrane protein</topology>
    </subcellularLocation>
</comment>
<feature type="transmembrane region" description="Helical" evidence="7">
    <location>
        <begin position="318"/>
        <end position="342"/>
    </location>
</feature>
<gene>
    <name evidence="10" type="ORF">ACFS5N_05365</name>
</gene>
<evidence type="ECO:0000256" key="4">
    <source>
        <dbReference type="ARBA" id="ARBA00022989"/>
    </source>
</evidence>
<feature type="domain" description="ABC3 transporter permease C-terminal" evidence="8">
    <location>
        <begin position="276"/>
        <end position="385"/>
    </location>
</feature>
<dbReference type="InterPro" id="IPR025857">
    <property type="entry name" value="MacB_PCD"/>
</dbReference>